<sequence>METAAPPAEDTVAAKLNLIFNQITCYAAMGESPTVSAGAPAKQQDVAAGVESSPPEVAAPEGREESKQSVSSDDRDEEARDEPAADEASAPLEVSSLPTHGTPSPRRAARPAAGPGRPRGQKRSESWSRRSSRSRSATRAKIMSIQQKMSEKAEQFTAETKRSSSLSSQLSQENPCSKSTTEKKQDADKSGETFEKDEKKPEENAEEEKSKDEKKPEENAEEEKSKSDEEVSIKDDTKAKLGSFRGKLSSPKLLKKSTKKVDSTPEADDEDKRKSGRGRSIIKEMSIRASS</sequence>
<organism evidence="2 3">
    <name type="scientific">Thalassiosira oceanica</name>
    <name type="common">Marine diatom</name>
    <dbReference type="NCBI Taxonomy" id="159749"/>
    <lineage>
        <taxon>Eukaryota</taxon>
        <taxon>Sar</taxon>
        <taxon>Stramenopiles</taxon>
        <taxon>Ochrophyta</taxon>
        <taxon>Bacillariophyta</taxon>
        <taxon>Coscinodiscophyceae</taxon>
        <taxon>Thalassiosirophycidae</taxon>
        <taxon>Thalassiosirales</taxon>
        <taxon>Thalassiosiraceae</taxon>
        <taxon>Thalassiosira</taxon>
    </lineage>
</organism>
<reference evidence="2 3" key="1">
    <citation type="journal article" date="2012" name="Genome Biol.">
        <title>Genome and low-iron response of an oceanic diatom adapted to chronic iron limitation.</title>
        <authorList>
            <person name="Lommer M."/>
            <person name="Specht M."/>
            <person name="Roy A.S."/>
            <person name="Kraemer L."/>
            <person name="Andreson R."/>
            <person name="Gutowska M.A."/>
            <person name="Wolf J."/>
            <person name="Bergner S.V."/>
            <person name="Schilhabel M.B."/>
            <person name="Klostermeier U.C."/>
            <person name="Beiko R.G."/>
            <person name="Rosenstiel P."/>
            <person name="Hippler M."/>
            <person name="Laroche J."/>
        </authorList>
    </citation>
    <scope>NUCLEOTIDE SEQUENCE [LARGE SCALE GENOMIC DNA]</scope>
    <source>
        <strain evidence="2 3">CCMP1005</strain>
    </source>
</reference>
<name>K0RDD1_THAOC</name>
<dbReference type="EMBL" id="AGNL01044058">
    <property type="protein sequence ID" value="EJK50274.1"/>
    <property type="molecule type" value="Genomic_DNA"/>
</dbReference>
<gene>
    <name evidence="2" type="ORF">THAOC_30778</name>
</gene>
<feature type="compositionally biased region" description="Basic and acidic residues" evidence="1">
    <location>
        <begin position="149"/>
        <end position="162"/>
    </location>
</feature>
<evidence type="ECO:0000313" key="2">
    <source>
        <dbReference type="EMBL" id="EJK50274.1"/>
    </source>
</evidence>
<feature type="compositionally biased region" description="Basic and acidic residues" evidence="1">
    <location>
        <begin position="180"/>
        <end position="239"/>
    </location>
</feature>
<feature type="region of interest" description="Disordered" evidence="1">
    <location>
        <begin position="33"/>
        <end position="291"/>
    </location>
</feature>
<evidence type="ECO:0000256" key="1">
    <source>
        <dbReference type="SAM" id="MobiDB-lite"/>
    </source>
</evidence>
<evidence type="ECO:0000313" key="3">
    <source>
        <dbReference type="Proteomes" id="UP000266841"/>
    </source>
</evidence>
<comment type="caution">
    <text evidence="2">The sequence shown here is derived from an EMBL/GenBank/DDBJ whole genome shotgun (WGS) entry which is preliminary data.</text>
</comment>
<keyword evidence="3" id="KW-1185">Reference proteome</keyword>
<dbReference type="OMA" id="LEGEMFM"/>
<accession>K0RDD1</accession>
<proteinExistence type="predicted"/>
<dbReference type="AlphaFoldDB" id="K0RDD1"/>
<dbReference type="Proteomes" id="UP000266841">
    <property type="component" value="Unassembled WGS sequence"/>
</dbReference>
<feature type="non-terminal residue" evidence="2">
    <location>
        <position position="291"/>
    </location>
</feature>
<feature type="compositionally biased region" description="Basic and acidic residues" evidence="1">
    <location>
        <begin position="281"/>
        <end position="291"/>
    </location>
</feature>
<protein>
    <submittedName>
        <fullName evidence="2">Uncharacterized protein</fullName>
    </submittedName>
</protein>
<feature type="compositionally biased region" description="Low complexity" evidence="1">
    <location>
        <begin position="163"/>
        <end position="172"/>
    </location>
</feature>